<evidence type="ECO:0000256" key="4">
    <source>
        <dbReference type="ARBA" id="ARBA00022679"/>
    </source>
</evidence>
<gene>
    <name evidence="9" type="ORF">SAMN05661012_05533</name>
    <name evidence="10" type="ORF">SR876_00270</name>
</gene>
<comment type="subunit">
    <text evidence="2">Monomer.</text>
</comment>
<evidence type="ECO:0000256" key="2">
    <source>
        <dbReference type="ARBA" id="ARBA00011245"/>
    </source>
</evidence>
<evidence type="ECO:0000259" key="8">
    <source>
        <dbReference type="Pfam" id="PF17678"/>
    </source>
</evidence>
<dbReference type="GO" id="GO:0005975">
    <property type="term" value="P:carbohydrate metabolic process"/>
    <property type="evidence" value="ECO:0007669"/>
    <property type="project" value="InterPro"/>
</dbReference>
<comment type="cofactor">
    <cofactor evidence="1">
        <name>Ca(2+)</name>
        <dbReference type="ChEBI" id="CHEBI:29108"/>
    </cofactor>
</comment>
<evidence type="ECO:0000313" key="10">
    <source>
        <dbReference type="EMBL" id="WQG89914.1"/>
    </source>
</evidence>
<reference evidence="10 12" key="2">
    <citation type="submission" date="2023-11" db="EMBL/GenBank/DDBJ databases">
        <title>MicrobeMod: A computational toolkit for identifying prokaryotic methylation and restriction-modification with nanopore sequencing.</title>
        <authorList>
            <person name="Crits-Christoph A."/>
            <person name="Kang S.C."/>
            <person name="Lee H."/>
            <person name="Ostrov N."/>
        </authorList>
    </citation>
    <scope>NUCLEOTIDE SEQUENCE [LARGE SCALE GENOMIC DNA]</scope>
    <source>
        <strain evidence="10 12">ATCC 23090</strain>
    </source>
</reference>
<evidence type="ECO:0000256" key="3">
    <source>
        <dbReference type="ARBA" id="ARBA00022676"/>
    </source>
</evidence>
<keyword evidence="3" id="KW-0328">Glycosyltransferase</keyword>
<dbReference type="GO" id="GO:0016757">
    <property type="term" value="F:glycosyltransferase activity"/>
    <property type="evidence" value="ECO:0007669"/>
    <property type="project" value="UniProtKB-KW"/>
</dbReference>
<dbReference type="InterPro" id="IPR023296">
    <property type="entry name" value="Glyco_hydro_beta-prop_sf"/>
</dbReference>
<protein>
    <submittedName>
        <fullName evidence="9">Alpha-1,2-mannosidase, putative</fullName>
    </submittedName>
    <submittedName>
        <fullName evidence="10">GH92 family glycosyl hydrolase</fullName>
        <ecNumber evidence="10">3.2.1.-</ecNumber>
    </submittedName>
</protein>
<evidence type="ECO:0000313" key="12">
    <source>
        <dbReference type="Proteomes" id="UP001326715"/>
    </source>
</evidence>
<dbReference type="EC" id="3.2.1.-" evidence="10"/>
<keyword evidence="5" id="KW-0106">Calcium</keyword>
<dbReference type="STRING" id="1004.SAMN05661012_05533"/>
<keyword evidence="10" id="KW-0326">Glycosidase</keyword>
<dbReference type="SUPFAM" id="SSF75005">
    <property type="entry name" value="Arabinanase/levansucrase/invertase"/>
    <property type="match status" value="1"/>
</dbReference>
<accession>A0A1K1SIY0</accession>
<evidence type="ECO:0000313" key="9">
    <source>
        <dbReference type="EMBL" id="SFW84376.1"/>
    </source>
</evidence>
<dbReference type="Pfam" id="PF07971">
    <property type="entry name" value="Glyco_hydro_92"/>
    <property type="match status" value="1"/>
</dbReference>
<evidence type="ECO:0000259" key="7">
    <source>
        <dbReference type="Pfam" id="PF07971"/>
    </source>
</evidence>
<dbReference type="RefSeq" id="WP_072364670.1">
    <property type="nucleotide sequence ID" value="NZ_CP139972.1"/>
</dbReference>
<evidence type="ECO:0000313" key="11">
    <source>
        <dbReference type="Proteomes" id="UP000183788"/>
    </source>
</evidence>
<dbReference type="Gene3D" id="2.70.98.10">
    <property type="match status" value="1"/>
</dbReference>
<dbReference type="Gene3D" id="2.115.10.20">
    <property type="entry name" value="Glycosyl hydrolase domain, family 43"/>
    <property type="match status" value="1"/>
</dbReference>
<dbReference type="GO" id="GO:0030246">
    <property type="term" value="F:carbohydrate binding"/>
    <property type="evidence" value="ECO:0007669"/>
    <property type="project" value="InterPro"/>
</dbReference>
<dbReference type="CDD" id="cd18610">
    <property type="entry name" value="GH130_BT3780-like"/>
    <property type="match status" value="1"/>
</dbReference>
<comment type="similarity">
    <text evidence="6">Belongs to the glycosyl hydrolase 130 family.</text>
</comment>
<dbReference type="InterPro" id="IPR012939">
    <property type="entry name" value="Glyco_hydro_92"/>
</dbReference>
<dbReference type="AlphaFoldDB" id="A0A1K1SIY0"/>
<keyword evidence="10" id="KW-0378">Hydrolase</keyword>
<reference evidence="9 11" key="1">
    <citation type="submission" date="2016-11" db="EMBL/GenBank/DDBJ databases">
        <authorList>
            <person name="Jaros S."/>
            <person name="Januszkiewicz K."/>
            <person name="Wedrychowicz H."/>
        </authorList>
    </citation>
    <scope>NUCLEOTIDE SEQUENCE [LARGE SCALE GENOMIC DNA]</scope>
    <source>
        <strain evidence="9 11">DSM 784</strain>
    </source>
</reference>
<dbReference type="Pfam" id="PF17678">
    <property type="entry name" value="Glyco_hydro_92N"/>
    <property type="match status" value="1"/>
</dbReference>
<dbReference type="GO" id="GO:0006516">
    <property type="term" value="P:glycoprotein catabolic process"/>
    <property type="evidence" value="ECO:0007669"/>
    <property type="project" value="TreeGrafter"/>
</dbReference>
<dbReference type="SUPFAM" id="SSF48208">
    <property type="entry name" value="Six-hairpin glycosidases"/>
    <property type="match status" value="1"/>
</dbReference>
<feature type="domain" description="Glycosyl hydrolase family 92 N-terminal" evidence="8">
    <location>
        <begin position="24"/>
        <end position="248"/>
    </location>
</feature>
<dbReference type="InterPro" id="IPR007184">
    <property type="entry name" value="Mannoside_phosphorylase"/>
</dbReference>
<proteinExistence type="inferred from homology"/>
<dbReference type="PANTHER" id="PTHR12143:SF43">
    <property type="entry name" value="PUTATIVE-RELATED"/>
    <property type="match status" value="1"/>
</dbReference>
<evidence type="ECO:0000256" key="5">
    <source>
        <dbReference type="ARBA" id="ARBA00022837"/>
    </source>
</evidence>
<dbReference type="FunFam" id="1.20.1050.60:FF:000001">
    <property type="entry name" value="Putative alpha-1,2-mannosidase"/>
    <property type="match status" value="1"/>
</dbReference>
<dbReference type="FunFam" id="3.30.2080.10:FF:000001">
    <property type="entry name" value="Alpha-1,2-mannosidase subfamily"/>
    <property type="match status" value="1"/>
</dbReference>
<name>A0A1K1SIY0_9BACT</name>
<dbReference type="Gene3D" id="1.20.1610.10">
    <property type="entry name" value="alpha-1,2-mannosidases domains"/>
    <property type="match status" value="1"/>
</dbReference>
<dbReference type="Proteomes" id="UP001326715">
    <property type="component" value="Chromosome"/>
</dbReference>
<keyword evidence="4" id="KW-0808">Transferase</keyword>
<dbReference type="OrthoDB" id="9804511at2"/>
<dbReference type="Gene3D" id="1.20.1050.60">
    <property type="entry name" value="alpha-1,2-mannosidase"/>
    <property type="match status" value="1"/>
</dbReference>
<dbReference type="GO" id="GO:0000224">
    <property type="term" value="F:peptide-N4-(N-acetyl-beta-glucosaminyl)asparagine amidase activity"/>
    <property type="evidence" value="ECO:0007669"/>
    <property type="project" value="TreeGrafter"/>
</dbReference>
<feature type="domain" description="Glycosyl hydrolase family 92" evidence="7">
    <location>
        <begin position="254"/>
        <end position="730"/>
    </location>
</feature>
<dbReference type="InterPro" id="IPR005887">
    <property type="entry name" value="GH92_a_mannosidase_put"/>
</dbReference>
<dbReference type="Gene3D" id="3.30.2080.10">
    <property type="entry name" value="GH92 mannosidase domain"/>
    <property type="match status" value="1"/>
</dbReference>
<dbReference type="InterPro" id="IPR014718">
    <property type="entry name" value="GH-type_carb-bd"/>
</dbReference>
<dbReference type="InterPro" id="IPR050883">
    <property type="entry name" value="PNGase"/>
</dbReference>
<dbReference type="PANTHER" id="PTHR12143">
    <property type="entry name" value="PEPTIDE N-GLYCANASE PNGASE -RELATED"/>
    <property type="match status" value="1"/>
</dbReference>
<evidence type="ECO:0000256" key="1">
    <source>
        <dbReference type="ARBA" id="ARBA00001913"/>
    </source>
</evidence>
<organism evidence="9 11">
    <name type="scientific">Chitinophaga sancti</name>
    <dbReference type="NCBI Taxonomy" id="1004"/>
    <lineage>
        <taxon>Bacteria</taxon>
        <taxon>Pseudomonadati</taxon>
        <taxon>Bacteroidota</taxon>
        <taxon>Chitinophagia</taxon>
        <taxon>Chitinophagales</taxon>
        <taxon>Chitinophagaceae</taxon>
        <taxon>Chitinophaga</taxon>
    </lineage>
</organism>
<dbReference type="InterPro" id="IPR041371">
    <property type="entry name" value="GH92_N"/>
</dbReference>
<dbReference type="GO" id="GO:0005829">
    <property type="term" value="C:cytosol"/>
    <property type="evidence" value="ECO:0007669"/>
    <property type="project" value="TreeGrafter"/>
</dbReference>
<dbReference type="EMBL" id="CP140154">
    <property type="protein sequence ID" value="WQG89914.1"/>
    <property type="molecule type" value="Genomic_DNA"/>
</dbReference>
<dbReference type="GO" id="GO:0016798">
    <property type="term" value="F:hydrolase activity, acting on glycosyl bonds"/>
    <property type="evidence" value="ECO:0007669"/>
    <property type="project" value="UniProtKB-KW"/>
</dbReference>
<sequence>MKQLFLAWLFCTVAILPGRSQVNYVNTRQGTNSKYEFSYGNTYPATALPFGMNTWTPQTGKNGDGWKYQYFVHTIRGFQQSHQCSSWVNDYAVFSLFPEADRLVVNEDERAAAFKHENEIAQPGYYKVTFDNGIKTEFSPTERGAHFRFSFPSKKSIIVLDGYTKMSEVKIDVAGRKITGYVNNARWAPQNFKNYFEIIFDKPFKAYGTWENKKNTVSAGLTEAAGEGVGAYIDFGNAKQVEAKVASSYISPEQASLTLEREVKTKFEDTHAAADKIWNALLGRMKVEGGTEEQKATFYSCLYHANLFSHQFFEYDKEGKPYYFSPYGGKIHQGYMYTDNGFWDTFRGQFPLNTIMHPTMEGRYAQALLDAQEQCGWFPAWSFPGETGGMLGNHAISLLADAWVKGIRTFDPAQALKAYYHEATNKGPWGSANGRPGFKEYYEMGYCPYSEKTLGASSWTLEFAYDDFCGYQLAKMTNQPFYENVFSRQMYNYKNLYDPETGFMRAKDAAGNWVTPFDPLDWGGPYTEGNAWHWTWSVFHDVQGLINLMGGEQQFTKKIDSVFSIPGTIRVGGYGQVIHEMTEMAAFKMGQYAQGNEPIHHLVYLYNYAGQPWKTQWHVRQIMQIMYNATENGYPGDEDQGQMSSWYVLSAAGFYSVCPGTDQYVIGSPLFPKMTISLENGKAFVVEAENNSPLNVYIQSATLNGVPYEHNYITHTAIMNGGVLHLVMGPQPNVNRGIKPADRPFSLTDKGDWALGPFTRPGGVNPIISPDSTTAFRDPMTGELLGWESNDTFNPAAVMKDGKICILYRAEDRSGKGIGMRTSRVGLATSEDGLHVSARSATPVLFPDNDNAKEFEWKGGCEDPRVAVTKDGTYLVLYTEWNNKVPRLGAALSKDLIHWEKKGPVFKGAFRDIASKSASILTEVDNGQLVISKVNGKYWMYWGEQHVYAATSDNLYEWTPLTTPDGKLQELMSPRKGYFDSDLTECGPPAVKTAQGIVLLYNGKNSAGNGDKRYTANTYAAGQALFDLQNPAKLLDRLDQPFLVPQEAFEKSGQYPAGTVFIEGLVLFNNKWFLYYGCADSRVAVAVAGKKE</sequence>
<dbReference type="Pfam" id="PF04041">
    <property type="entry name" value="Glyco_hydro_130"/>
    <property type="match status" value="1"/>
</dbReference>
<dbReference type="EMBL" id="FPIZ01000024">
    <property type="protein sequence ID" value="SFW84376.1"/>
    <property type="molecule type" value="Genomic_DNA"/>
</dbReference>
<dbReference type="NCBIfam" id="TIGR01180">
    <property type="entry name" value="aman2_put"/>
    <property type="match status" value="1"/>
</dbReference>
<dbReference type="InterPro" id="IPR008928">
    <property type="entry name" value="6-hairpin_glycosidase_sf"/>
</dbReference>
<dbReference type="Proteomes" id="UP000183788">
    <property type="component" value="Unassembled WGS sequence"/>
</dbReference>
<evidence type="ECO:0000256" key="6">
    <source>
        <dbReference type="ARBA" id="ARBA00024356"/>
    </source>
</evidence>
<keyword evidence="12" id="KW-1185">Reference proteome</keyword>